<reference evidence="4" key="1">
    <citation type="submission" date="2020-02" db="EMBL/GenBank/DDBJ databases">
        <authorList>
            <person name="Scholz U."/>
            <person name="Mascher M."/>
            <person name="Fiebig A."/>
        </authorList>
    </citation>
    <scope>NUCLEOTIDE SEQUENCE</scope>
</reference>
<evidence type="ECO:0000256" key="1">
    <source>
        <dbReference type="SAM" id="MobiDB-lite"/>
    </source>
</evidence>
<protein>
    <submittedName>
        <fullName evidence="4">Uncharacterized protein</fullName>
    </submittedName>
</protein>
<sequence>MGLLLLLLLSSHLLSIAGAAEPHWRPGHHLRKVLYSEEDGEQAHAAAAPPPPPKKTTTANLTVVASAAAGKNQTKLLLKANSTAAAVKVPKPSNSSLLLKPSNATKLATPIKPINSTTAARKTTTATTKAVNSTTTAGGKTTTTTTTKALNSTTSTVTGKKTTTSTATKAVNSTTSAGGGKLSKTPPAQKSSESNPGGGGGGWFLSGYDPSEEDTDLIAEFRDLPSRFQETLLPDLAKISSTSKVYLSKASKEITRGVKPIVGHRYAATVASATSAAFILLPLLLVAALLRHVRSFLSLPRILLFAHAYLAIYFSVLFLAAVLTGVEPLRLFYVASPAAYLSTQVLQTLGYAVFLLLHLLHLLVAPARAVALLQAGVALAVGLHYYTAVFHRAVAGEAPRTNWRAHALYAACFLILFAFSRAADRRKKAYLLAGPGGDDSKNS</sequence>
<feature type="transmembrane region" description="Helical" evidence="2">
    <location>
        <begin position="338"/>
        <end position="357"/>
    </location>
</feature>
<dbReference type="PANTHER" id="PTHR35310">
    <property type="entry name" value="CELL WALL INTEGRITY/STRESS RESPONSE COMPONENT-LIKE PROTEIN"/>
    <property type="match status" value="1"/>
</dbReference>
<keyword evidence="2" id="KW-1133">Transmembrane helix</keyword>
<evidence type="ECO:0000313" key="4">
    <source>
        <dbReference type="EMBL" id="CAA7401692.1"/>
    </source>
</evidence>
<evidence type="ECO:0000256" key="3">
    <source>
        <dbReference type="SAM" id="SignalP"/>
    </source>
</evidence>
<dbReference type="PANTHER" id="PTHR35310:SF1">
    <property type="entry name" value="CELL WALL INTEGRITY_STRESS RESPONSE COMPONENT-LIKE PROTEIN"/>
    <property type="match status" value="1"/>
</dbReference>
<gene>
    <name evidence="4" type="ORF">SI8410_09012370</name>
</gene>
<dbReference type="AlphaFoldDB" id="A0A7I8KVZ7"/>
<keyword evidence="2" id="KW-0472">Membrane</keyword>
<dbReference type="Proteomes" id="UP000663760">
    <property type="component" value="Chromosome 9"/>
</dbReference>
<feature type="region of interest" description="Disordered" evidence="1">
    <location>
        <begin position="118"/>
        <end position="206"/>
    </location>
</feature>
<keyword evidence="5" id="KW-1185">Reference proteome</keyword>
<dbReference type="OrthoDB" id="2020776at2759"/>
<dbReference type="EMBL" id="LR746272">
    <property type="protein sequence ID" value="CAA7401692.1"/>
    <property type="molecule type" value="Genomic_DNA"/>
</dbReference>
<feature type="compositionally biased region" description="Polar residues" evidence="1">
    <location>
        <begin position="186"/>
        <end position="195"/>
    </location>
</feature>
<proteinExistence type="predicted"/>
<evidence type="ECO:0000256" key="2">
    <source>
        <dbReference type="SAM" id="Phobius"/>
    </source>
</evidence>
<name>A0A7I8KVZ7_SPIIN</name>
<accession>A0A7I8KVZ7</accession>
<feature type="transmembrane region" description="Helical" evidence="2">
    <location>
        <begin position="302"/>
        <end position="326"/>
    </location>
</feature>
<organism evidence="4 5">
    <name type="scientific">Spirodela intermedia</name>
    <name type="common">Intermediate duckweed</name>
    <dbReference type="NCBI Taxonomy" id="51605"/>
    <lineage>
        <taxon>Eukaryota</taxon>
        <taxon>Viridiplantae</taxon>
        <taxon>Streptophyta</taxon>
        <taxon>Embryophyta</taxon>
        <taxon>Tracheophyta</taxon>
        <taxon>Spermatophyta</taxon>
        <taxon>Magnoliopsida</taxon>
        <taxon>Liliopsida</taxon>
        <taxon>Araceae</taxon>
        <taxon>Lemnoideae</taxon>
        <taxon>Spirodela</taxon>
    </lineage>
</organism>
<evidence type="ECO:0000313" key="5">
    <source>
        <dbReference type="Proteomes" id="UP000663760"/>
    </source>
</evidence>
<feature type="compositionally biased region" description="Low complexity" evidence="1">
    <location>
        <begin position="118"/>
        <end position="176"/>
    </location>
</feature>
<feature type="signal peptide" evidence="3">
    <location>
        <begin position="1"/>
        <end position="19"/>
    </location>
</feature>
<keyword evidence="2" id="KW-0812">Transmembrane</keyword>
<feature type="transmembrane region" description="Helical" evidence="2">
    <location>
        <begin position="369"/>
        <end position="386"/>
    </location>
</feature>
<feature type="transmembrane region" description="Helical" evidence="2">
    <location>
        <begin position="406"/>
        <end position="423"/>
    </location>
</feature>
<feature type="chain" id="PRO_5029855573" evidence="3">
    <location>
        <begin position="20"/>
        <end position="443"/>
    </location>
</feature>
<feature type="transmembrane region" description="Helical" evidence="2">
    <location>
        <begin position="266"/>
        <end position="290"/>
    </location>
</feature>
<keyword evidence="3" id="KW-0732">Signal</keyword>